<feature type="compositionally biased region" description="Polar residues" evidence="1">
    <location>
        <begin position="41"/>
        <end position="50"/>
    </location>
</feature>
<evidence type="ECO:0000256" key="1">
    <source>
        <dbReference type="SAM" id="MobiDB-lite"/>
    </source>
</evidence>
<gene>
    <name evidence="2" type="ORF">Cvel_20995</name>
</gene>
<dbReference type="VEuPathDB" id="CryptoDB:Cvel_20995"/>
<protein>
    <recommendedName>
        <fullName evidence="3">YbjN domain-containing protein</fullName>
    </recommendedName>
</protein>
<name>A0A0G4GAG1_9ALVE</name>
<dbReference type="EMBL" id="CDMZ01001030">
    <property type="protein sequence ID" value="CEM25969.1"/>
    <property type="molecule type" value="Genomic_DNA"/>
</dbReference>
<dbReference type="Pfam" id="PF10722">
    <property type="entry name" value="YbjN"/>
    <property type="match status" value="1"/>
</dbReference>
<dbReference type="InterPro" id="IPR019660">
    <property type="entry name" value="Put_sensory_transdc_reg_YbjN"/>
</dbReference>
<evidence type="ECO:0008006" key="3">
    <source>
        <dbReference type="Google" id="ProtNLM"/>
    </source>
</evidence>
<accession>A0A0G4GAG1</accession>
<evidence type="ECO:0000313" key="2">
    <source>
        <dbReference type="EMBL" id="CEM25969.1"/>
    </source>
</evidence>
<reference evidence="2" key="1">
    <citation type="submission" date="2014-11" db="EMBL/GenBank/DDBJ databases">
        <authorList>
            <person name="Otto D Thomas"/>
            <person name="Naeem Raeece"/>
        </authorList>
    </citation>
    <scope>NUCLEOTIDE SEQUENCE</scope>
</reference>
<feature type="compositionally biased region" description="Basic and acidic residues" evidence="1">
    <location>
        <begin position="1"/>
        <end position="25"/>
    </location>
</feature>
<proteinExistence type="predicted"/>
<feature type="compositionally biased region" description="Basic and acidic residues" evidence="1">
    <location>
        <begin position="253"/>
        <end position="270"/>
    </location>
</feature>
<feature type="region of interest" description="Disordered" evidence="1">
    <location>
        <begin position="249"/>
        <end position="298"/>
    </location>
</feature>
<organism evidence="2">
    <name type="scientific">Chromera velia CCMP2878</name>
    <dbReference type="NCBI Taxonomy" id="1169474"/>
    <lineage>
        <taxon>Eukaryota</taxon>
        <taxon>Sar</taxon>
        <taxon>Alveolata</taxon>
        <taxon>Colpodellida</taxon>
        <taxon>Chromeraceae</taxon>
        <taxon>Chromera</taxon>
    </lineage>
</organism>
<dbReference type="AlphaFoldDB" id="A0A0G4GAG1"/>
<sequence>MRGGERDPNDADQCRHCEGRGEQTGRPRALHMPPPSHRPINRSSNRQALSGAQLERAVMSRVRTFFRTDGWRFRWIENEPDGPVQLCMGVSGRTMENQQLAVSFEHGSLVLNFPQILFVDRNSDAQVSRVCKGLMHLNRRLLLGSFGLDLRDGEVSFRLSQVVHDGELTDNQLSQMVYMGVRTVDEQMNSLMQLADSSDAVEPRDVIDGVQLEALEGSSESEIEERIAGTDLGVLVRACVEGEEEAMALKNANAERERRDGPGGGRDHEGGPGAGGRWRDHGGDAGGDGGSGGAAAAS</sequence>
<feature type="region of interest" description="Disordered" evidence="1">
    <location>
        <begin position="1"/>
        <end position="52"/>
    </location>
</feature>
<feature type="compositionally biased region" description="Gly residues" evidence="1">
    <location>
        <begin position="284"/>
        <end position="298"/>
    </location>
</feature>